<feature type="transmembrane region" description="Helical" evidence="8">
    <location>
        <begin position="6"/>
        <end position="21"/>
    </location>
</feature>
<dbReference type="GO" id="GO:0016117">
    <property type="term" value="P:carotenoid biosynthetic process"/>
    <property type="evidence" value="ECO:0007669"/>
    <property type="project" value="UniProtKB-KW"/>
</dbReference>
<keyword evidence="3 8" id="KW-0812">Transmembrane</keyword>
<evidence type="ECO:0000313" key="10">
    <source>
        <dbReference type="EMBL" id="REE05907.1"/>
    </source>
</evidence>
<dbReference type="Pfam" id="PF18916">
    <property type="entry name" value="Lycopene_cyc"/>
    <property type="match status" value="2"/>
</dbReference>
<proteinExistence type="predicted"/>
<organism evidence="10 11">
    <name type="scientific">Marinoscillum furvescens DSM 4134</name>
    <dbReference type="NCBI Taxonomy" id="1122208"/>
    <lineage>
        <taxon>Bacteria</taxon>
        <taxon>Pseudomonadati</taxon>
        <taxon>Bacteroidota</taxon>
        <taxon>Cytophagia</taxon>
        <taxon>Cytophagales</taxon>
        <taxon>Reichenbachiellaceae</taxon>
        <taxon>Marinoscillum</taxon>
    </lineage>
</organism>
<evidence type="ECO:0000256" key="5">
    <source>
        <dbReference type="ARBA" id="ARBA00022989"/>
    </source>
</evidence>
<dbReference type="GO" id="GO:0045436">
    <property type="term" value="F:lycopene beta cyclase activity"/>
    <property type="evidence" value="ECO:0007669"/>
    <property type="project" value="UniProtKB-ARBA"/>
</dbReference>
<accession>A0A3D9LH07</accession>
<gene>
    <name evidence="10" type="ORF">C7460_101426</name>
</gene>
<dbReference type="GO" id="GO:0016020">
    <property type="term" value="C:membrane"/>
    <property type="evidence" value="ECO:0007669"/>
    <property type="project" value="UniProtKB-SubCell"/>
</dbReference>
<evidence type="ECO:0000256" key="7">
    <source>
        <dbReference type="ARBA" id="ARBA00023235"/>
    </source>
</evidence>
<evidence type="ECO:0000256" key="3">
    <source>
        <dbReference type="ARBA" id="ARBA00022692"/>
    </source>
</evidence>
<evidence type="ECO:0000256" key="8">
    <source>
        <dbReference type="SAM" id="Phobius"/>
    </source>
</evidence>
<feature type="transmembrane region" description="Helical" evidence="8">
    <location>
        <begin position="78"/>
        <end position="95"/>
    </location>
</feature>
<keyword evidence="7" id="KW-0413">Isomerase</keyword>
<sequence length="241" mass="28015">MKALYLIINLLTISFPLIRSFEPRIRYAKQWPALFPAIAITALFFISWDILFTRHQVWGFNDTYLLGPHLLSLPLEEWLFFFTVPFASVFIYECVRYFFPNLQNSRITRPTTIALALLILAIGALNYERAYTFWNFVFCGSFLLSTGIKSPNWLAHFWTAYAIHLIPFLIVNGVLTGTFIDESIVWYDNEENLSIRIASIPVEDTAYALLLLLMNVTFLEKFRAHKSNHGPKHEHIELNKS</sequence>
<comment type="pathway">
    <text evidence="2">Carotenoid biosynthesis.</text>
</comment>
<reference evidence="10 11" key="1">
    <citation type="submission" date="2018-07" db="EMBL/GenBank/DDBJ databases">
        <title>Genomic Encyclopedia of Type Strains, Phase IV (KMG-IV): sequencing the most valuable type-strain genomes for metagenomic binning, comparative biology and taxonomic classification.</title>
        <authorList>
            <person name="Goeker M."/>
        </authorList>
    </citation>
    <scope>NUCLEOTIDE SEQUENCE [LARGE SCALE GENOMIC DNA]</scope>
    <source>
        <strain evidence="10 11">DSM 4134</strain>
    </source>
</reference>
<dbReference type="GO" id="GO:0016872">
    <property type="term" value="F:intramolecular lyase activity"/>
    <property type="evidence" value="ECO:0007669"/>
    <property type="project" value="InterPro"/>
</dbReference>
<feature type="domain" description="Lycopene cyclase" evidence="9">
    <location>
        <begin position="129"/>
        <end position="222"/>
    </location>
</feature>
<evidence type="ECO:0000256" key="1">
    <source>
        <dbReference type="ARBA" id="ARBA00004141"/>
    </source>
</evidence>
<dbReference type="Proteomes" id="UP000256779">
    <property type="component" value="Unassembled WGS sequence"/>
</dbReference>
<dbReference type="NCBIfam" id="TIGR03462">
    <property type="entry name" value="CarR_dom_SF"/>
    <property type="match status" value="1"/>
</dbReference>
<dbReference type="AlphaFoldDB" id="A0A3D9LH07"/>
<dbReference type="EMBL" id="QREG01000001">
    <property type="protein sequence ID" value="REE05907.1"/>
    <property type="molecule type" value="Genomic_DNA"/>
</dbReference>
<name>A0A3D9LH07_MARFU</name>
<feature type="transmembrane region" description="Helical" evidence="8">
    <location>
        <begin position="160"/>
        <end position="180"/>
    </location>
</feature>
<feature type="transmembrane region" description="Helical" evidence="8">
    <location>
        <begin position="107"/>
        <end position="125"/>
    </location>
</feature>
<comment type="subcellular location">
    <subcellularLocation>
        <location evidence="1">Membrane</location>
        <topology evidence="1">Multi-pass membrane protein</topology>
    </subcellularLocation>
</comment>
<feature type="transmembrane region" description="Helical" evidence="8">
    <location>
        <begin position="33"/>
        <end position="52"/>
    </location>
</feature>
<dbReference type="OrthoDB" id="5195186at2"/>
<evidence type="ECO:0000256" key="2">
    <source>
        <dbReference type="ARBA" id="ARBA00004829"/>
    </source>
</evidence>
<feature type="domain" description="Lycopene cyclase" evidence="9">
    <location>
        <begin position="4"/>
        <end position="94"/>
    </location>
</feature>
<evidence type="ECO:0000313" key="11">
    <source>
        <dbReference type="Proteomes" id="UP000256779"/>
    </source>
</evidence>
<protein>
    <submittedName>
        <fullName evidence="10">Lycopene cyclase domain-containing protein</fullName>
    </submittedName>
</protein>
<keyword evidence="11" id="KW-1185">Reference proteome</keyword>
<keyword evidence="6 8" id="KW-0472">Membrane</keyword>
<evidence type="ECO:0000256" key="4">
    <source>
        <dbReference type="ARBA" id="ARBA00022746"/>
    </source>
</evidence>
<keyword evidence="4" id="KW-0125">Carotenoid biosynthesis</keyword>
<keyword evidence="5 8" id="KW-1133">Transmembrane helix</keyword>
<dbReference type="InterPro" id="IPR017825">
    <property type="entry name" value="Lycopene_cyclase_dom"/>
</dbReference>
<comment type="caution">
    <text evidence="10">The sequence shown here is derived from an EMBL/GenBank/DDBJ whole genome shotgun (WGS) entry which is preliminary data.</text>
</comment>
<evidence type="ECO:0000256" key="6">
    <source>
        <dbReference type="ARBA" id="ARBA00023136"/>
    </source>
</evidence>
<dbReference type="RefSeq" id="WP_115866401.1">
    <property type="nucleotide sequence ID" value="NZ_QREG01000001.1"/>
</dbReference>
<evidence type="ECO:0000259" key="9">
    <source>
        <dbReference type="Pfam" id="PF18916"/>
    </source>
</evidence>